<feature type="coiled-coil region" evidence="1">
    <location>
        <begin position="76"/>
        <end position="110"/>
    </location>
</feature>
<protein>
    <recommendedName>
        <fullName evidence="5">Chromosome partition protein Smc</fullName>
    </recommendedName>
</protein>
<comment type="caution">
    <text evidence="3">The sequence shown here is derived from an EMBL/GenBank/DDBJ whole genome shotgun (WGS) entry which is preliminary data.</text>
</comment>
<name>A0ABX1GHU3_9GAMM</name>
<keyword evidence="4" id="KW-1185">Reference proteome</keyword>
<evidence type="ECO:0000256" key="1">
    <source>
        <dbReference type="SAM" id="Coils"/>
    </source>
</evidence>
<keyword evidence="1" id="KW-0175">Coiled coil</keyword>
<accession>A0ABX1GHU3</accession>
<gene>
    <name evidence="3" type="ORF">HCU74_13850</name>
</gene>
<dbReference type="EMBL" id="JAAWWK010000005">
    <property type="protein sequence ID" value="NKI18495.1"/>
    <property type="molecule type" value="Genomic_DNA"/>
</dbReference>
<reference evidence="3 4" key="1">
    <citation type="submission" date="2020-04" db="EMBL/GenBank/DDBJ databases">
        <authorList>
            <person name="Yoon J."/>
        </authorList>
    </citation>
    <scope>NUCLEOTIDE SEQUENCE [LARGE SCALE GENOMIC DNA]</scope>
    <source>
        <strain evidence="3 4">KMU-166</strain>
    </source>
</reference>
<organism evidence="3 4">
    <name type="scientific">Spongiibacter thalassae</name>
    <dbReference type="NCBI Taxonomy" id="2721624"/>
    <lineage>
        <taxon>Bacteria</taxon>
        <taxon>Pseudomonadati</taxon>
        <taxon>Pseudomonadota</taxon>
        <taxon>Gammaproteobacteria</taxon>
        <taxon>Cellvibrionales</taxon>
        <taxon>Spongiibacteraceae</taxon>
        <taxon>Spongiibacter</taxon>
    </lineage>
</organism>
<sequence>MATSKKSTTLGSINQLQQLQSELNALREKSIEVMEKNLQDIEKSIKTKSIATQKQRDLIAETRQKLATLDSKSRQHRRMTDKLESATQSLQALQNELAHLRSESIEQKLRIRREKAVLKAITGAEKALKAPAAAKKPAATTKKNDTKAAATVPATPVAKKVAARKPGKVTDISKAAANSPPAPAKKAATGPRAVRRRSNVPKHMSDIPSHPKNQADRLASLFDDY</sequence>
<evidence type="ECO:0000256" key="2">
    <source>
        <dbReference type="SAM" id="MobiDB-lite"/>
    </source>
</evidence>
<proteinExistence type="predicted"/>
<evidence type="ECO:0000313" key="3">
    <source>
        <dbReference type="EMBL" id="NKI18495.1"/>
    </source>
</evidence>
<feature type="compositionally biased region" description="Low complexity" evidence="2">
    <location>
        <begin position="173"/>
        <end position="188"/>
    </location>
</feature>
<evidence type="ECO:0008006" key="5">
    <source>
        <dbReference type="Google" id="ProtNLM"/>
    </source>
</evidence>
<dbReference type="RefSeq" id="WP_168451031.1">
    <property type="nucleotide sequence ID" value="NZ_JAAWWK010000005.1"/>
</dbReference>
<feature type="compositionally biased region" description="Low complexity" evidence="2">
    <location>
        <begin position="129"/>
        <end position="160"/>
    </location>
</feature>
<evidence type="ECO:0000313" key="4">
    <source>
        <dbReference type="Proteomes" id="UP000765845"/>
    </source>
</evidence>
<dbReference type="Proteomes" id="UP000765845">
    <property type="component" value="Unassembled WGS sequence"/>
</dbReference>
<feature type="region of interest" description="Disordered" evidence="2">
    <location>
        <begin position="127"/>
        <end position="225"/>
    </location>
</feature>